<dbReference type="InParanoid" id="A0A2P5I574"/>
<gene>
    <name evidence="1" type="ORF">DHEL01_v203958</name>
</gene>
<name>A0A2P5I574_DIAHE</name>
<dbReference type="EMBL" id="MAVT02000252">
    <property type="protein sequence ID" value="POS77652.1"/>
    <property type="molecule type" value="Genomic_DNA"/>
</dbReference>
<keyword evidence="2" id="KW-1185">Reference proteome</keyword>
<proteinExistence type="predicted"/>
<dbReference type="Proteomes" id="UP000094444">
    <property type="component" value="Unassembled WGS sequence"/>
</dbReference>
<dbReference type="OrthoDB" id="5214413at2759"/>
<sequence length="241" mass="27151">MSNNVRAHPISKVFGFIRLPANFGNISDEDLVARYQAACRNIPQDLGPRPVRANNSAGRQGAEQVALFLNDQLVYLEVLIKEICSLQEKLSAALGGFHTDEVDTYAISGFPTDGSLPVQLNPVAAYYLRVTARFRLAQVDFEFVSELVETILEAFGQVYRGEQYPAVDMSRKDLDDLATYWRTYESNYLALDLDFFKLSTGGYGQNTLFFKDQETVRHHDRLYGNAWVFPPAPSTNCFGRL</sequence>
<protein>
    <submittedName>
        <fullName evidence="1">Uncharacterized protein</fullName>
    </submittedName>
</protein>
<evidence type="ECO:0000313" key="2">
    <source>
        <dbReference type="Proteomes" id="UP000094444"/>
    </source>
</evidence>
<reference evidence="1" key="1">
    <citation type="submission" date="2017-09" db="EMBL/GenBank/DDBJ databases">
        <title>Polyketide synthases of a Diaporthe helianthi virulent isolate.</title>
        <authorList>
            <person name="Baroncelli R."/>
        </authorList>
    </citation>
    <scope>NUCLEOTIDE SEQUENCE [LARGE SCALE GENOMIC DNA]</scope>
    <source>
        <strain evidence="1">7/96</strain>
    </source>
</reference>
<evidence type="ECO:0000313" key="1">
    <source>
        <dbReference type="EMBL" id="POS77652.1"/>
    </source>
</evidence>
<comment type="caution">
    <text evidence="1">The sequence shown here is derived from an EMBL/GenBank/DDBJ whole genome shotgun (WGS) entry which is preliminary data.</text>
</comment>
<organism evidence="1 2">
    <name type="scientific">Diaporthe helianthi</name>
    <dbReference type="NCBI Taxonomy" id="158607"/>
    <lineage>
        <taxon>Eukaryota</taxon>
        <taxon>Fungi</taxon>
        <taxon>Dikarya</taxon>
        <taxon>Ascomycota</taxon>
        <taxon>Pezizomycotina</taxon>
        <taxon>Sordariomycetes</taxon>
        <taxon>Sordariomycetidae</taxon>
        <taxon>Diaporthales</taxon>
        <taxon>Diaporthaceae</taxon>
        <taxon>Diaporthe</taxon>
    </lineage>
</organism>
<accession>A0A2P5I574</accession>
<dbReference type="AlphaFoldDB" id="A0A2P5I574"/>